<feature type="domain" description="RecQ-mediated genome instability protein 1 C-terminal OB-fold" evidence="5">
    <location>
        <begin position="401"/>
        <end position="539"/>
    </location>
</feature>
<dbReference type="InterPro" id="IPR042470">
    <property type="entry name" value="RMI1_N_C_sf"/>
</dbReference>
<evidence type="ECO:0000313" key="6">
    <source>
        <dbReference type="EMBL" id="KAK6619084.1"/>
    </source>
</evidence>
<evidence type="ECO:0000256" key="2">
    <source>
        <dbReference type="ARBA" id="ARBA00018987"/>
    </source>
</evidence>
<evidence type="ECO:0000256" key="1">
    <source>
        <dbReference type="ARBA" id="ARBA00006395"/>
    </source>
</evidence>
<dbReference type="InterPro" id="IPR013894">
    <property type="entry name" value="RMI1_OB"/>
</dbReference>
<evidence type="ECO:0000259" key="5">
    <source>
        <dbReference type="Pfam" id="PF16099"/>
    </source>
</evidence>
<dbReference type="SMART" id="SM01161">
    <property type="entry name" value="DUF1767"/>
    <property type="match status" value="1"/>
</dbReference>
<feature type="region of interest" description="Disordered" evidence="3">
    <location>
        <begin position="320"/>
        <end position="350"/>
    </location>
</feature>
<comment type="similarity">
    <text evidence="1">Belongs to the RMI1 family.</text>
</comment>
<name>A0ABR1AGP3_POLSC</name>
<dbReference type="Proteomes" id="UP001359485">
    <property type="component" value="Unassembled WGS sequence"/>
</dbReference>
<evidence type="ECO:0000313" key="7">
    <source>
        <dbReference type="Proteomes" id="UP001359485"/>
    </source>
</evidence>
<dbReference type="Gene3D" id="2.40.50.770">
    <property type="entry name" value="RecQ-mediated genome instability protein Rmi1, C-terminal domain"/>
    <property type="match status" value="1"/>
</dbReference>
<protein>
    <recommendedName>
        <fullName evidence="2">RecQ-mediated genome instability protein 1</fullName>
    </recommendedName>
</protein>
<keyword evidence="7" id="KW-1185">Reference proteome</keyword>
<feature type="domain" description="RecQ mediated genome instability protein 1 OB-fold" evidence="4">
    <location>
        <begin position="37"/>
        <end position="171"/>
    </location>
</feature>
<reference evidence="6 7" key="1">
    <citation type="submission" date="2023-09" db="EMBL/GenBank/DDBJ databases">
        <title>Genomes of two closely related lineages of the louse Polyplax serrata with different host specificities.</title>
        <authorList>
            <person name="Martinu J."/>
            <person name="Tarabai H."/>
            <person name="Stefka J."/>
            <person name="Hypsa V."/>
        </authorList>
    </citation>
    <scope>NUCLEOTIDE SEQUENCE [LARGE SCALE GENOMIC DNA]</scope>
    <source>
        <strain evidence="6">98ZLc_SE</strain>
    </source>
</reference>
<gene>
    <name evidence="6" type="ORF">RUM44_003466</name>
</gene>
<dbReference type="EMBL" id="JAWJWF010000049">
    <property type="protein sequence ID" value="KAK6619084.1"/>
    <property type="molecule type" value="Genomic_DNA"/>
</dbReference>
<dbReference type="Pfam" id="PF16099">
    <property type="entry name" value="RMI1_C"/>
    <property type="match status" value="1"/>
</dbReference>
<evidence type="ECO:0000259" key="4">
    <source>
        <dbReference type="Pfam" id="PF08585"/>
    </source>
</evidence>
<dbReference type="InterPro" id="IPR032199">
    <property type="entry name" value="RMI1_C"/>
</dbReference>
<evidence type="ECO:0000256" key="3">
    <source>
        <dbReference type="SAM" id="MobiDB-lite"/>
    </source>
</evidence>
<sequence length="543" mass="61704">MNYCKTANQNITLEAIKDVVKEQWLLVNLRNIRVPSLPPNLLSCSKKILTGKYMVQVESMIDCSRSCYSQFQELLRINVENIEATVGTQQTKDWNVKPNRCLVFTISDGVQELKAMEYKPLSKIRTNDPELLPGFKMLIIGPVECRKGMIMLQNENIMFCGGEVDTLTSSNNLRSLLIRRLDLNETDFPPNNLGTNNVRRDSILYCNESRTTEMEQEIKSCANAESLLSQGNEIFLHLPLEYNLDGNKINEGTRPNACTVIAGVNNVNSERNQFFEDIETLELHQDTMSNDSISLFGKHTLPLEEVCLPTPKKMSLHPSAEIHDSSSKHVIKQQNRNNDKPINETNRIKPNLKKTKGSIQTDLSSFFTCRTSYENSLVTEIEENQTVIPQNLSQSKFISQKPFVYLKQIMSRTISKEHIFTIKGTILTLKKKIMVQGDKYNLTGTITDGSLAIDADFSSQIIEKLLEYSPCEMQAMLKTKELNPVVGDRIKDTFKKAQEKFISLNCLMKIKFYPTSKIPLILSLKEVTTLHLNALKGRIKSFV</sequence>
<dbReference type="PANTHER" id="PTHR14790:SF15">
    <property type="entry name" value="RECQ-MEDIATED GENOME INSTABILITY PROTEIN 1"/>
    <property type="match status" value="1"/>
</dbReference>
<accession>A0ABR1AGP3</accession>
<proteinExistence type="inferred from homology"/>
<organism evidence="6 7">
    <name type="scientific">Polyplax serrata</name>
    <name type="common">Common mouse louse</name>
    <dbReference type="NCBI Taxonomy" id="468196"/>
    <lineage>
        <taxon>Eukaryota</taxon>
        <taxon>Metazoa</taxon>
        <taxon>Ecdysozoa</taxon>
        <taxon>Arthropoda</taxon>
        <taxon>Hexapoda</taxon>
        <taxon>Insecta</taxon>
        <taxon>Pterygota</taxon>
        <taxon>Neoptera</taxon>
        <taxon>Paraneoptera</taxon>
        <taxon>Psocodea</taxon>
        <taxon>Troctomorpha</taxon>
        <taxon>Phthiraptera</taxon>
        <taxon>Anoplura</taxon>
        <taxon>Polyplacidae</taxon>
        <taxon>Polyplax</taxon>
    </lineage>
</organism>
<dbReference type="Pfam" id="PF08585">
    <property type="entry name" value="RMI1_N_C"/>
    <property type="match status" value="1"/>
</dbReference>
<comment type="caution">
    <text evidence="6">The sequence shown here is derived from an EMBL/GenBank/DDBJ whole genome shotgun (WGS) entry which is preliminary data.</text>
</comment>
<dbReference type="Gene3D" id="2.40.50.510">
    <property type="match status" value="1"/>
</dbReference>
<dbReference type="PANTHER" id="PTHR14790">
    <property type="entry name" value="RECQ-MEDIATED GENOME INSTABILITY PROTEIN 1 RMI1"/>
    <property type="match status" value="1"/>
</dbReference>